<dbReference type="AlphaFoldDB" id="A0A0F8ZYV0"/>
<sequence>MNWADIGGKAQSLHVVIEWNYGIYVRILCKHHMTQHNRARDNRQLPHCKQCISALKKLIQESSKVTQLEILAPFSLEEVVRIIPKRRVQ</sequence>
<gene>
    <name evidence="1" type="ORF">LCGC14_2977440</name>
</gene>
<comment type="caution">
    <text evidence="1">The sequence shown here is derived from an EMBL/GenBank/DDBJ whole genome shotgun (WGS) entry which is preliminary data.</text>
</comment>
<accession>A0A0F8ZYV0</accession>
<organism evidence="1">
    <name type="scientific">marine sediment metagenome</name>
    <dbReference type="NCBI Taxonomy" id="412755"/>
    <lineage>
        <taxon>unclassified sequences</taxon>
        <taxon>metagenomes</taxon>
        <taxon>ecological metagenomes</taxon>
    </lineage>
</organism>
<protein>
    <submittedName>
        <fullName evidence="1">Uncharacterized protein</fullName>
    </submittedName>
</protein>
<dbReference type="EMBL" id="LAZR01060712">
    <property type="protein sequence ID" value="KKK65111.1"/>
    <property type="molecule type" value="Genomic_DNA"/>
</dbReference>
<proteinExistence type="predicted"/>
<name>A0A0F8ZYV0_9ZZZZ</name>
<reference evidence="1" key="1">
    <citation type="journal article" date="2015" name="Nature">
        <title>Complex archaea that bridge the gap between prokaryotes and eukaryotes.</title>
        <authorList>
            <person name="Spang A."/>
            <person name="Saw J.H."/>
            <person name="Jorgensen S.L."/>
            <person name="Zaremba-Niedzwiedzka K."/>
            <person name="Martijn J."/>
            <person name="Lind A.E."/>
            <person name="van Eijk R."/>
            <person name="Schleper C."/>
            <person name="Guy L."/>
            <person name="Ettema T.J."/>
        </authorList>
    </citation>
    <scope>NUCLEOTIDE SEQUENCE</scope>
</reference>
<evidence type="ECO:0000313" key="1">
    <source>
        <dbReference type="EMBL" id="KKK65111.1"/>
    </source>
</evidence>